<comment type="caution">
    <text evidence="3">The sequence shown here is derived from an EMBL/GenBank/DDBJ whole genome shotgun (WGS) entry which is preliminary data.</text>
</comment>
<proteinExistence type="predicted"/>
<protein>
    <recommendedName>
        <fullName evidence="5">Secreted protein</fullName>
    </recommendedName>
</protein>
<evidence type="ECO:0000256" key="2">
    <source>
        <dbReference type="SAM" id="SignalP"/>
    </source>
</evidence>
<name>A0A9J6F937_RHIMP</name>
<evidence type="ECO:0008006" key="5">
    <source>
        <dbReference type="Google" id="ProtNLM"/>
    </source>
</evidence>
<evidence type="ECO:0000256" key="1">
    <source>
        <dbReference type="SAM" id="MobiDB-lite"/>
    </source>
</evidence>
<reference evidence="3" key="2">
    <citation type="submission" date="2021-09" db="EMBL/GenBank/DDBJ databases">
        <authorList>
            <person name="Jia N."/>
            <person name="Wang J."/>
            <person name="Shi W."/>
            <person name="Du L."/>
            <person name="Sun Y."/>
            <person name="Zhan W."/>
            <person name="Jiang J."/>
            <person name="Wang Q."/>
            <person name="Zhang B."/>
            <person name="Ji P."/>
            <person name="Sakyi L.B."/>
            <person name="Cui X."/>
            <person name="Yuan T."/>
            <person name="Jiang B."/>
            <person name="Yang W."/>
            <person name="Lam T.T.-Y."/>
            <person name="Chang Q."/>
            <person name="Ding S."/>
            <person name="Wang X."/>
            <person name="Zhu J."/>
            <person name="Ruan X."/>
            <person name="Zhao L."/>
            <person name="Wei J."/>
            <person name="Que T."/>
            <person name="Du C."/>
            <person name="Cheng J."/>
            <person name="Dai P."/>
            <person name="Han X."/>
            <person name="Huang E."/>
            <person name="Gao Y."/>
            <person name="Liu J."/>
            <person name="Shao H."/>
            <person name="Ye R."/>
            <person name="Li L."/>
            <person name="Wei W."/>
            <person name="Wang X."/>
            <person name="Wang C."/>
            <person name="Huo Q."/>
            <person name="Li W."/>
            <person name="Guo W."/>
            <person name="Chen H."/>
            <person name="Chen S."/>
            <person name="Zhou L."/>
            <person name="Zhou L."/>
            <person name="Ni X."/>
            <person name="Tian J."/>
            <person name="Zhou Y."/>
            <person name="Sheng Y."/>
            <person name="Liu T."/>
            <person name="Pan Y."/>
            <person name="Xia L."/>
            <person name="Li J."/>
            <person name="Zhao F."/>
            <person name="Cao W."/>
        </authorList>
    </citation>
    <scope>NUCLEOTIDE SEQUENCE</scope>
    <source>
        <strain evidence="3">Rmic-2018</strain>
        <tissue evidence="3">Larvae</tissue>
    </source>
</reference>
<feature type="region of interest" description="Disordered" evidence="1">
    <location>
        <begin position="220"/>
        <end position="298"/>
    </location>
</feature>
<keyword evidence="4" id="KW-1185">Reference proteome</keyword>
<evidence type="ECO:0000313" key="4">
    <source>
        <dbReference type="Proteomes" id="UP000821866"/>
    </source>
</evidence>
<accession>A0A9J6F937</accession>
<organism evidence="3 4">
    <name type="scientific">Rhipicephalus microplus</name>
    <name type="common">Cattle tick</name>
    <name type="synonym">Boophilus microplus</name>
    <dbReference type="NCBI Taxonomy" id="6941"/>
    <lineage>
        <taxon>Eukaryota</taxon>
        <taxon>Metazoa</taxon>
        <taxon>Ecdysozoa</taxon>
        <taxon>Arthropoda</taxon>
        <taxon>Chelicerata</taxon>
        <taxon>Arachnida</taxon>
        <taxon>Acari</taxon>
        <taxon>Parasitiformes</taxon>
        <taxon>Ixodida</taxon>
        <taxon>Ixodoidea</taxon>
        <taxon>Ixodidae</taxon>
        <taxon>Rhipicephalinae</taxon>
        <taxon>Rhipicephalus</taxon>
        <taxon>Boophilus</taxon>
    </lineage>
</organism>
<dbReference type="AlphaFoldDB" id="A0A9J6F937"/>
<feature type="region of interest" description="Disordered" evidence="1">
    <location>
        <begin position="80"/>
        <end position="122"/>
    </location>
</feature>
<reference evidence="3" key="1">
    <citation type="journal article" date="2020" name="Cell">
        <title>Large-Scale Comparative Analyses of Tick Genomes Elucidate Their Genetic Diversity and Vector Capacities.</title>
        <authorList>
            <consortium name="Tick Genome and Microbiome Consortium (TIGMIC)"/>
            <person name="Jia N."/>
            <person name="Wang J."/>
            <person name="Shi W."/>
            <person name="Du L."/>
            <person name="Sun Y."/>
            <person name="Zhan W."/>
            <person name="Jiang J.F."/>
            <person name="Wang Q."/>
            <person name="Zhang B."/>
            <person name="Ji P."/>
            <person name="Bell-Sakyi L."/>
            <person name="Cui X.M."/>
            <person name="Yuan T.T."/>
            <person name="Jiang B.G."/>
            <person name="Yang W.F."/>
            <person name="Lam T.T."/>
            <person name="Chang Q.C."/>
            <person name="Ding S.J."/>
            <person name="Wang X.J."/>
            <person name="Zhu J.G."/>
            <person name="Ruan X.D."/>
            <person name="Zhao L."/>
            <person name="Wei J.T."/>
            <person name="Ye R.Z."/>
            <person name="Que T.C."/>
            <person name="Du C.H."/>
            <person name="Zhou Y.H."/>
            <person name="Cheng J.X."/>
            <person name="Dai P.F."/>
            <person name="Guo W.B."/>
            <person name="Han X.H."/>
            <person name="Huang E.J."/>
            <person name="Li L.F."/>
            <person name="Wei W."/>
            <person name="Gao Y.C."/>
            <person name="Liu J.Z."/>
            <person name="Shao H.Z."/>
            <person name="Wang X."/>
            <person name="Wang C.C."/>
            <person name="Yang T.C."/>
            <person name="Huo Q.B."/>
            <person name="Li W."/>
            <person name="Chen H.Y."/>
            <person name="Chen S.E."/>
            <person name="Zhou L.G."/>
            <person name="Ni X.B."/>
            <person name="Tian J.H."/>
            <person name="Sheng Y."/>
            <person name="Liu T."/>
            <person name="Pan Y.S."/>
            <person name="Xia L.Y."/>
            <person name="Li J."/>
            <person name="Zhao F."/>
            <person name="Cao W.C."/>
        </authorList>
    </citation>
    <scope>NUCLEOTIDE SEQUENCE</scope>
    <source>
        <strain evidence="3">Rmic-2018</strain>
    </source>
</reference>
<evidence type="ECO:0000313" key="3">
    <source>
        <dbReference type="EMBL" id="KAH8042508.1"/>
    </source>
</evidence>
<keyword evidence="2" id="KW-0732">Signal</keyword>
<dbReference type="EMBL" id="JABSTU010000001">
    <property type="protein sequence ID" value="KAH8042508.1"/>
    <property type="molecule type" value="Genomic_DNA"/>
</dbReference>
<gene>
    <name evidence="3" type="ORF">HPB51_023836</name>
</gene>
<feature type="compositionally biased region" description="Basic and acidic residues" evidence="1">
    <location>
        <begin position="82"/>
        <end position="94"/>
    </location>
</feature>
<sequence>MTVRLAIVAVLVLCWSFAAGGGVSDDSGRGSHTKKRNAMIDLHDSLAKFASSLRNFERKSQQVLNAAVAEEEGGCVFPQAAEDGRHVVSEDNGRPRSRRHRGRGIGDVGSYDAEGGGPFKPNGYATHSAENLVQKRDDESVRVIRIKILHHGHDREEDYHSGVARRLPPKTTPYLVSHWVTASRHRATTMTTRTAKAAMINKKSSALTSTSTLAAYCAQDGAAREVPQNPEDRKDDGGAHRDEEPHGHDQDEQVASGNDESHTDDAQLTRDVHESHADGEGITNVEDNGSFRGRVRGK</sequence>
<feature type="compositionally biased region" description="Basic and acidic residues" evidence="1">
    <location>
        <begin position="259"/>
        <end position="279"/>
    </location>
</feature>
<dbReference type="Proteomes" id="UP000821866">
    <property type="component" value="Chromosome 1"/>
</dbReference>
<feature type="compositionally biased region" description="Basic and acidic residues" evidence="1">
    <location>
        <begin position="230"/>
        <end position="251"/>
    </location>
</feature>
<feature type="signal peptide" evidence="2">
    <location>
        <begin position="1"/>
        <end position="20"/>
    </location>
</feature>
<feature type="chain" id="PRO_5039930621" description="Secreted protein" evidence="2">
    <location>
        <begin position="21"/>
        <end position="298"/>
    </location>
</feature>